<dbReference type="Proteomes" id="UP000214365">
    <property type="component" value="Unassembled WGS sequence"/>
</dbReference>
<dbReference type="RefSeq" id="XP_020119891.1">
    <property type="nucleotide sequence ID" value="XM_020267063.1"/>
</dbReference>
<gene>
    <name evidence="2" type="ORF">UA08_04757</name>
</gene>
<dbReference type="InterPro" id="IPR027417">
    <property type="entry name" value="P-loop_NTPase"/>
</dbReference>
<dbReference type="GeneID" id="31004512"/>
<keyword evidence="3" id="KW-1185">Reference proteome</keyword>
<dbReference type="STRING" id="1441469.A0A225AGF9"/>
<evidence type="ECO:0000313" key="3">
    <source>
        <dbReference type="Proteomes" id="UP000214365"/>
    </source>
</evidence>
<dbReference type="SUPFAM" id="SSF52540">
    <property type="entry name" value="P-loop containing nucleoside triphosphate hydrolases"/>
    <property type="match status" value="1"/>
</dbReference>
<protein>
    <recommendedName>
        <fullName evidence="4">Phosphoribulokinase/uridine kinase domain-containing protein</fullName>
    </recommendedName>
</protein>
<dbReference type="Gene3D" id="3.40.50.300">
    <property type="entry name" value="P-loop containing nucleotide triphosphate hydrolases"/>
    <property type="match status" value="1"/>
</dbReference>
<proteinExistence type="predicted"/>
<accession>A0A225AGF9</accession>
<evidence type="ECO:0000313" key="2">
    <source>
        <dbReference type="EMBL" id="OKL59770.1"/>
    </source>
</evidence>
<dbReference type="EMBL" id="LFMY01000006">
    <property type="protein sequence ID" value="OKL59770.1"/>
    <property type="molecule type" value="Genomic_DNA"/>
</dbReference>
<dbReference type="AlphaFoldDB" id="A0A225AGF9"/>
<feature type="compositionally biased region" description="Basic and acidic residues" evidence="1">
    <location>
        <begin position="220"/>
        <end position="232"/>
    </location>
</feature>
<evidence type="ECO:0000256" key="1">
    <source>
        <dbReference type="SAM" id="MobiDB-lite"/>
    </source>
</evidence>
<comment type="caution">
    <text evidence="2">The sequence shown here is derived from an EMBL/GenBank/DDBJ whole genome shotgun (WGS) entry which is preliminary data.</text>
</comment>
<sequence length="353" mass="38549">MADRTTQAGQAESASSKTIIIGLSGPSSSGKTTLARLLRTIFAMEYKVRTFIIHEDDFYYPDDKIPVVRTAKGELVQDWDTIGAIDVGFMSSALAYVREHGTLPPRLRSKEDQNEAADPRVEKTTIEAMREEVGKKLGGFISSSLGDGAGEGEITIAFLEGFLLFAPPAAENPSHVLRHVHDNIHLHIFLPAPYDVVKARREARSGYVTIGPAPTPAATRENDDSNTNKDLESSSIDLEKEEEGDSAPQNFWTDPPGYVDDIVWPRYVQDHAWLLAPEDDTTAQQSLADRHAVAASSESTQKATEELLRLAGQGVNVRGDAGVVVAPGKGEKPMNAILRWAVDEILSYLKVQL</sequence>
<reference evidence="2 3" key="1">
    <citation type="submission" date="2015-06" db="EMBL/GenBank/DDBJ databases">
        <title>Talaromyces atroroseus IBT 11181 draft genome.</title>
        <authorList>
            <person name="Rasmussen K.B."/>
            <person name="Rasmussen S."/>
            <person name="Petersen B."/>
            <person name="Sicheritz-Ponten T."/>
            <person name="Mortensen U.H."/>
            <person name="Thrane U."/>
        </authorList>
    </citation>
    <scope>NUCLEOTIDE SEQUENCE [LARGE SCALE GENOMIC DNA]</scope>
    <source>
        <strain evidence="2 3">IBT 11181</strain>
    </source>
</reference>
<organism evidence="2 3">
    <name type="scientific">Talaromyces atroroseus</name>
    <dbReference type="NCBI Taxonomy" id="1441469"/>
    <lineage>
        <taxon>Eukaryota</taxon>
        <taxon>Fungi</taxon>
        <taxon>Dikarya</taxon>
        <taxon>Ascomycota</taxon>
        <taxon>Pezizomycotina</taxon>
        <taxon>Eurotiomycetes</taxon>
        <taxon>Eurotiomycetidae</taxon>
        <taxon>Eurotiales</taxon>
        <taxon>Trichocomaceae</taxon>
        <taxon>Talaromyces</taxon>
        <taxon>Talaromyces sect. Trachyspermi</taxon>
    </lineage>
</organism>
<dbReference type="OrthoDB" id="10041966at2759"/>
<evidence type="ECO:0008006" key="4">
    <source>
        <dbReference type="Google" id="ProtNLM"/>
    </source>
</evidence>
<name>A0A225AGF9_TALAT</name>
<dbReference type="CDD" id="cd02024">
    <property type="entry name" value="NRK1"/>
    <property type="match status" value="1"/>
</dbReference>
<dbReference type="PANTHER" id="PTHR10285">
    <property type="entry name" value="URIDINE KINASE"/>
    <property type="match status" value="1"/>
</dbReference>
<feature type="region of interest" description="Disordered" evidence="1">
    <location>
        <begin position="208"/>
        <end position="252"/>
    </location>
</feature>